<dbReference type="PANTHER" id="PTHR35007">
    <property type="entry name" value="INTEGRAL MEMBRANE PROTEIN-RELATED"/>
    <property type="match status" value="1"/>
</dbReference>
<dbReference type="InterPro" id="IPR018076">
    <property type="entry name" value="T2SS_GspF_dom"/>
</dbReference>
<dbReference type="Proteomes" id="UP001596147">
    <property type="component" value="Unassembled WGS sequence"/>
</dbReference>
<sequence length="311" mass="35244">MGQYFEVLVQLLVVITLILIFIGFIFTWFYIAKKDKLLNHLKTDSSFKNKTSLQERIWTPLIKAAEYVGPTAKKYKLMFDYEKDEVMIVRAGNPLGLRAESLHGLRFVLGMGLLFFAIIYSFLGMPFALLVLFIFPLFGFSFPSLWIMYQAKERQEIISTSMPDFLDTVSITLQAGVSLDAALRQVTNQMDGPLSEEIQRFNREIDLGVPRRQAYQHILDRNTAKELEMLVNSLVQGSDLGVSVATTFRVQAEDLRSMRGYKAKEKAAKASPQVTLVTTFLVAPAVFVLIIGLLFLNIMYNPASFGLDSFF</sequence>
<accession>A0ABW0LEL7</accession>
<evidence type="ECO:0000256" key="1">
    <source>
        <dbReference type="ARBA" id="ARBA00004651"/>
    </source>
</evidence>
<feature type="transmembrane region" description="Helical" evidence="6">
    <location>
        <begin position="274"/>
        <end position="300"/>
    </location>
</feature>
<keyword evidence="5 6" id="KW-0472">Membrane</keyword>
<reference evidence="9" key="1">
    <citation type="journal article" date="2019" name="Int. J. Syst. Evol. Microbiol.">
        <title>The Global Catalogue of Microorganisms (GCM) 10K type strain sequencing project: providing services to taxonomists for standard genome sequencing and annotation.</title>
        <authorList>
            <consortium name="The Broad Institute Genomics Platform"/>
            <consortium name="The Broad Institute Genome Sequencing Center for Infectious Disease"/>
            <person name="Wu L."/>
            <person name="Ma J."/>
        </authorList>
    </citation>
    <scope>NUCLEOTIDE SEQUENCE [LARGE SCALE GENOMIC DNA]</scope>
    <source>
        <strain evidence="9">CGMCC 1.12237</strain>
    </source>
</reference>
<evidence type="ECO:0000256" key="6">
    <source>
        <dbReference type="SAM" id="Phobius"/>
    </source>
</evidence>
<feature type="transmembrane region" description="Helical" evidence="6">
    <location>
        <begin position="12"/>
        <end position="32"/>
    </location>
</feature>
<proteinExistence type="predicted"/>
<evidence type="ECO:0000256" key="3">
    <source>
        <dbReference type="ARBA" id="ARBA00022692"/>
    </source>
</evidence>
<dbReference type="RefSeq" id="WP_382348880.1">
    <property type="nucleotide sequence ID" value="NZ_JBHSMC010000003.1"/>
</dbReference>
<feature type="transmembrane region" description="Helical" evidence="6">
    <location>
        <begin position="104"/>
        <end position="123"/>
    </location>
</feature>
<gene>
    <name evidence="8" type="ORF">ACFPM4_05760</name>
</gene>
<evidence type="ECO:0000259" key="7">
    <source>
        <dbReference type="Pfam" id="PF00482"/>
    </source>
</evidence>
<comment type="caution">
    <text evidence="8">The sequence shown here is derived from an EMBL/GenBank/DDBJ whole genome shotgun (WGS) entry which is preliminary data.</text>
</comment>
<keyword evidence="9" id="KW-1185">Reference proteome</keyword>
<feature type="transmembrane region" description="Helical" evidence="6">
    <location>
        <begin position="129"/>
        <end position="149"/>
    </location>
</feature>
<evidence type="ECO:0000256" key="4">
    <source>
        <dbReference type="ARBA" id="ARBA00022989"/>
    </source>
</evidence>
<evidence type="ECO:0000313" key="8">
    <source>
        <dbReference type="EMBL" id="MFC5464264.1"/>
    </source>
</evidence>
<keyword evidence="3 6" id="KW-0812">Transmembrane</keyword>
<evidence type="ECO:0000256" key="2">
    <source>
        <dbReference type="ARBA" id="ARBA00022475"/>
    </source>
</evidence>
<protein>
    <submittedName>
        <fullName evidence="8">Type II secretion system F family protein</fullName>
    </submittedName>
</protein>
<dbReference type="PANTHER" id="PTHR35007:SF2">
    <property type="entry name" value="PILUS ASSEMBLE PROTEIN"/>
    <property type="match status" value="1"/>
</dbReference>
<evidence type="ECO:0000313" key="9">
    <source>
        <dbReference type="Proteomes" id="UP001596147"/>
    </source>
</evidence>
<keyword evidence="4 6" id="KW-1133">Transmembrane helix</keyword>
<organism evidence="8 9">
    <name type="scientific">Lederbergia graminis</name>
    <dbReference type="NCBI Taxonomy" id="735518"/>
    <lineage>
        <taxon>Bacteria</taxon>
        <taxon>Bacillati</taxon>
        <taxon>Bacillota</taxon>
        <taxon>Bacilli</taxon>
        <taxon>Bacillales</taxon>
        <taxon>Bacillaceae</taxon>
        <taxon>Lederbergia</taxon>
    </lineage>
</organism>
<keyword evidence="2" id="KW-1003">Cell membrane</keyword>
<dbReference type="EMBL" id="JBHSMC010000003">
    <property type="protein sequence ID" value="MFC5464264.1"/>
    <property type="molecule type" value="Genomic_DNA"/>
</dbReference>
<comment type="subcellular location">
    <subcellularLocation>
        <location evidence="1">Cell membrane</location>
        <topology evidence="1">Multi-pass membrane protein</topology>
    </subcellularLocation>
</comment>
<dbReference type="Pfam" id="PF00482">
    <property type="entry name" value="T2SSF"/>
    <property type="match status" value="1"/>
</dbReference>
<evidence type="ECO:0000256" key="5">
    <source>
        <dbReference type="ARBA" id="ARBA00023136"/>
    </source>
</evidence>
<name>A0ABW0LEL7_9BACI</name>
<feature type="domain" description="Type II secretion system protein GspF" evidence="7">
    <location>
        <begin position="165"/>
        <end position="291"/>
    </location>
</feature>